<comment type="caution">
    <text evidence="3">The sequence shown here is derived from an EMBL/GenBank/DDBJ whole genome shotgun (WGS) entry which is preliminary data.</text>
</comment>
<evidence type="ECO:0000256" key="1">
    <source>
        <dbReference type="SAM" id="MobiDB-lite"/>
    </source>
</evidence>
<keyword evidence="4" id="KW-1185">Reference proteome</keyword>
<dbReference type="EMBL" id="JBHTLQ010000041">
    <property type="protein sequence ID" value="MFD1192036.1"/>
    <property type="molecule type" value="Genomic_DNA"/>
</dbReference>
<protein>
    <submittedName>
        <fullName evidence="3">Uncharacterized protein</fullName>
    </submittedName>
</protein>
<organism evidence="3 4">
    <name type="scientific">Phenylobacterium conjunctum</name>
    <dbReference type="NCBI Taxonomy" id="1298959"/>
    <lineage>
        <taxon>Bacteria</taxon>
        <taxon>Pseudomonadati</taxon>
        <taxon>Pseudomonadota</taxon>
        <taxon>Alphaproteobacteria</taxon>
        <taxon>Caulobacterales</taxon>
        <taxon>Caulobacteraceae</taxon>
        <taxon>Phenylobacterium</taxon>
    </lineage>
</organism>
<feature type="chain" id="PRO_5047187102" evidence="2">
    <location>
        <begin position="32"/>
        <end position="273"/>
    </location>
</feature>
<evidence type="ECO:0000256" key="2">
    <source>
        <dbReference type="SAM" id="SignalP"/>
    </source>
</evidence>
<name>A0ABW3T5A1_9CAUL</name>
<gene>
    <name evidence="3" type="ORF">ACFQ27_15720</name>
</gene>
<sequence>MRASNPKAWIAAPLTLGVSALSLTAAAPAFSEEYGNHYYCEVWQGDTVKYVTEGVATRDIPNVSFSQFQSRFEAEVAARRPDLDARVKCDNYFSEGEPPDWAKPDTEFEAIGGWTVYVKRLTGLSKTWWSPNLTSAKASAPKPTRDAGLIVESNSASPKATTSGGGATAARPAAAKTPRPQTSQSGASGPPQVCKTVPIVGQYLGSPFMPTRAEAEAKARAPEMLLGCKRAQASLKEVFCKSAAGRWSCSSTWSCPGTKQVCTGGPAPTGSKQ</sequence>
<feature type="region of interest" description="Disordered" evidence="1">
    <location>
        <begin position="150"/>
        <end position="193"/>
    </location>
</feature>
<evidence type="ECO:0000313" key="3">
    <source>
        <dbReference type="EMBL" id="MFD1192036.1"/>
    </source>
</evidence>
<dbReference type="RefSeq" id="WP_377354265.1">
    <property type="nucleotide sequence ID" value="NZ_JBHTLQ010000041.1"/>
</dbReference>
<accession>A0ABW3T5A1</accession>
<evidence type="ECO:0000313" key="4">
    <source>
        <dbReference type="Proteomes" id="UP001597216"/>
    </source>
</evidence>
<proteinExistence type="predicted"/>
<feature type="compositionally biased region" description="Low complexity" evidence="1">
    <location>
        <begin position="155"/>
        <end position="180"/>
    </location>
</feature>
<reference evidence="4" key="1">
    <citation type="journal article" date="2019" name="Int. J. Syst. Evol. Microbiol.">
        <title>The Global Catalogue of Microorganisms (GCM) 10K type strain sequencing project: providing services to taxonomists for standard genome sequencing and annotation.</title>
        <authorList>
            <consortium name="The Broad Institute Genomics Platform"/>
            <consortium name="The Broad Institute Genome Sequencing Center for Infectious Disease"/>
            <person name="Wu L."/>
            <person name="Ma J."/>
        </authorList>
    </citation>
    <scope>NUCLEOTIDE SEQUENCE [LARGE SCALE GENOMIC DNA]</scope>
    <source>
        <strain evidence="4">CCUG 55074</strain>
    </source>
</reference>
<dbReference type="Proteomes" id="UP001597216">
    <property type="component" value="Unassembled WGS sequence"/>
</dbReference>
<feature type="signal peptide" evidence="2">
    <location>
        <begin position="1"/>
        <end position="31"/>
    </location>
</feature>
<keyword evidence="2" id="KW-0732">Signal</keyword>